<protein>
    <submittedName>
        <fullName evidence="3">Uncharacterized protein</fullName>
    </submittedName>
</protein>
<evidence type="ECO:0000256" key="2">
    <source>
        <dbReference type="SAM" id="Phobius"/>
    </source>
</evidence>
<gene>
    <name evidence="3" type="ORF">IPOD504_LOCUS6547</name>
</gene>
<feature type="transmembrane region" description="Helical" evidence="2">
    <location>
        <begin position="71"/>
        <end position="88"/>
    </location>
</feature>
<feature type="region of interest" description="Disordered" evidence="1">
    <location>
        <begin position="1"/>
        <end position="31"/>
    </location>
</feature>
<reference evidence="3" key="1">
    <citation type="submission" date="2022-03" db="EMBL/GenBank/DDBJ databases">
        <authorList>
            <person name="Martin H S."/>
        </authorList>
    </citation>
    <scope>NUCLEOTIDE SEQUENCE</scope>
</reference>
<dbReference type="Proteomes" id="UP000837857">
    <property type="component" value="Chromosome 19"/>
</dbReference>
<keyword evidence="2" id="KW-1133">Transmembrane helix</keyword>
<keyword evidence="2" id="KW-0812">Transmembrane</keyword>
<evidence type="ECO:0000313" key="4">
    <source>
        <dbReference type="Proteomes" id="UP000837857"/>
    </source>
</evidence>
<evidence type="ECO:0000313" key="3">
    <source>
        <dbReference type="EMBL" id="CAH2049025.1"/>
    </source>
</evidence>
<name>A0ABN8I5B3_9NEOP</name>
<dbReference type="EMBL" id="OW152831">
    <property type="protein sequence ID" value="CAH2049025.1"/>
    <property type="molecule type" value="Genomic_DNA"/>
</dbReference>
<proteinExistence type="predicted"/>
<keyword evidence="2" id="KW-0472">Membrane</keyword>
<keyword evidence="4" id="KW-1185">Reference proteome</keyword>
<evidence type="ECO:0000256" key="1">
    <source>
        <dbReference type="SAM" id="MobiDB-lite"/>
    </source>
</evidence>
<organism evidence="3 4">
    <name type="scientific">Iphiclides podalirius</name>
    <name type="common">scarce swallowtail</name>
    <dbReference type="NCBI Taxonomy" id="110791"/>
    <lineage>
        <taxon>Eukaryota</taxon>
        <taxon>Metazoa</taxon>
        <taxon>Ecdysozoa</taxon>
        <taxon>Arthropoda</taxon>
        <taxon>Hexapoda</taxon>
        <taxon>Insecta</taxon>
        <taxon>Pterygota</taxon>
        <taxon>Neoptera</taxon>
        <taxon>Endopterygota</taxon>
        <taxon>Lepidoptera</taxon>
        <taxon>Glossata</taxon>
        <taxon>Ditrysia</taxon>
        <taxon>Papilionoidea</taxon>
        <taxon>Papilionidae</taxon>
        <taxon>Papilioninae</taxon>
        <taxon>Iphiclides</taxon>
    </lineage>
</organism>
<sequence length="96" mass="10504">MNIRNKGVRKEPIPNSVARGGGRPGPGVRSRQWLADRRGGRTSAQLVEGADRSGTCGKGDINKVRVIVKDLSPVFVIVKLILGTFIWIEKNKDMHA</sequence>
<accession>A0ABN8I5B3</accession>
<feature type="non-terminal residue" evidence="3">
    <location>
        <position position="96"/>
    </location>
</feature>